<dbReference type="AlphaFoldDB" id="A0A6G9Y951"/>
<reference evidence="2 3" key="1">
    <citation type="journal article" date="2019" name="ACS Chem. Biol.">
        <title>Identification and Mobilization of a Cryptic Antibiotic Biosynthesis Gene Locus from a Human-Pathogenic Nocardia Isolate.</title>
        <authorList>
            <person name="Herisse M."/>
            <person name="Ishida K."/>
            <person name="Porter J.L."/>
            <person name="Howden B."/>
            <person name="Hertweck C."/>
            <person name="Stinear T.P."/>
            <person name="Pidot S.J."/>
        </authorList>
    </citation>
    <scope>NUCLEOTIDE SEQUENCE [LARGE SCALE GENOMIC DNA]</scope>
    <source>
        <strain evidence="2 3">AUSMDU00012717</strain>
    </source>
</reference>
<evidence type="ECO:0000313" key="3">
    <source>
        <dbReference type="Proteomes" id="UP000503540"/>
    </source>
</evidence>
<organism evidence="2 3">
    <name type="scientific">Nocardia arthritidis</name>
    <dbReference type="NCBI Taxonomy" id="228602"/>
    <lineage>
        <taxon>Bacteria</taxon>
        <taxon>Bacillati</taxon>
        <taxon>Actinomycetota</taxon>
        <taxon>Actinomycetes</taxon>
        <taxon>Mycobacteriales</taxon>
        <taxon>Nocardiaceae</taxon>
        <taxon>Nocardia</taxon>
    </lineage>
</organism>
<dbReference type="EMBL" id="CP046172">
    <property type="protein sequence ID" value="QIS09795.1"/>
    <property type="molecule type" value="Genomic_DNA"/>
</dbReference>
<protein>
    <submittedName>
        <fullName evidence="2">Uncharacterized protein</fullName>
    </submittedName>
</protein>
<keyword evidence="3" id="KW-1185">Reference proteome</keyword>
<gene>
    <name evidence="2" type="ORF">F5544_09475</name>
</gene>
<feature type="compositionally biased region" description="Polar residues" evidence="1">
    <location>
        <begin position="150"/>
        <end position="161"/>
    </location>
</feature>
<dbReference type="Proteomes" id="UP000503540">
    <property type="component" value="Chromosome"/>
</dbReference>
<feature type="region of interest" description="Disordered" evidence="1">
    <location>
        <begin position="137"/>
        <end position="177"/>
    </location>
</feature>
<dbReference type="KEGG" id="nah:F5544_09475"/>
<evidence type="ECO:0000256" key="1">
    <source>
        <dbReference type="SAM" id="MobiDB-lite"/>
    </source>
</evidence>
<evidence type="ECO:0000313" key="2">
    <source>
        <dbReference type="EMBL" id="QIS09795.1"/>
    </source>
</evidence>
<accession>A0A6G9Y951</accession>
<sequence>MRINAAQRTQNENRIRATMDRLLRGEIPPGGNCDIKTLALESGIDRTAFYGTRPYTHLRTEFEHRLQQLKHTGQTPNPKTAQIQRLKADIDKLKTHLAQANSTIEELTDFRTHALARLAAQHDEILHLRAATKPTAPLAQDAEHDRTHQRPSALSKHTTSSNRRDNTVSIMNVRKTH</sequence>
<name>A0A6G9Y951_9NOCA</name>
<dbReference type="RefSeq" id="WP_238847173.1">
    <property type="nucleotide sequence ID" value="NZ_CP046172.1"/>
</dbReference>
<proteinExistence type="predicted"/>